<accession>A0A542BTJ9</accession>
<gene>
    <name evidence="1" type="ORF">FHU10_3158</name>
</gene>
<name>A0A542BTJ9_SERFO</name>
<dbReference type="EMBL" id="VISQ01000001">
    <property type="protein sequence ID" value="TVZ70578.1"/>
    <property type="molecule type" value="Genomic_DNA"/>
</dbReference>
<comment type="caution">
    <text evidence="1">The sequence shown here is derived from an EMBL/GenBank/DDBJ whole genome shotgun (WGS) entry which is preliminary data.</text>
</comment>
<sequence length="41" mass="4407">MLNLGVTVQVTGRYAIIAPLPPVSIELFPLCKNLFFASESG</sequence>
<evidence type="ECO:0000313" key="1">
    <source>
        <dbReference type="EMBL" id="TVZ70578.1"/>
    </source>
</evidence>
<organism evidence="1">
    <name type="scientific">Serratia fonticola</name>
    <dbReference type="NCBI Taxonomy" id="47917"/>
    <lineage>
        <taxon>Bacteria</taxon>
        <taxon>Pseudomonadati</taxon>
        <taxon>Pseudomonadota</taxon>
        <taxon>Gammaproteobacteria</taxon>
        <taxon>Enterobacterales</taxon>
        <taxon>Yersiniaceae</taxon>
        <taxon>Serratia</taxon>
    </lineage>
</organism>
<proteinExistence type="predicted"/>
<reference evidence="1" key="1">
    <citation type="submission" date="2019-06" db="EMBL/GenBank/DDBJ databases">
        <authorList>
            <person name="Deangelis K."/>
            <person name="Huntemann M."/>
            <person name="Clum A."/>
            <person name="Pillay M."/>
            <person name="Palaniappan K."/>
            <person name="Varghese N."/>
            <person name="Mikhailova N."/>
            <person name="Stamatis D."/>
            <person name="Reddy T."/>
            <person name="Daum C."/>
            <person name="Shapiro N."/>
            <person name="Ivanova N."/>
            <person name="Kyrpides N."/>
            <person name="Woyke T."/>
        </authorList>
    </citation>
    <scope>NUCLEOTIDE SEQUENCE [LARGE SCALE GENOMIC DNA]</scope>
    <source>
        <strain evidence="1">128R</strain>
    </source>
</reference>
<protein>
    <submittedName>
        <fullName evidence="1">Uncharacterized protein</fullName>
    </submittedName>
</protein>
<dbReference type="AlphaFoldDB" id="A0A542BTJ9"/>
<reference evidence="1" key="2">
    <citation type="submission" date="2019-08" db="EMBL/GenBank/DDBJ databases">
        <title>Investigation of anaerobic lignin degradation for improved lignocellulosic biofuels.</title>
        <authorList>
            <person name="Deangelis K.PhD."/>
        </authorList>
    </citation>
    <scope>NUCLEOTIDE SEQUENCE [LARGE SCALE GENOMIC DNA]</scope>
    <source>
        <strain evidence="1">128R</strain>
    </source>
</reference>